<dbReference type="InterPro" id="IPR036388">
    <property type="entry name" value="WH-like_DNA-bd_sf"/>
</dbReference>
<comment type="similarity">
    <text evidence="1">Belongs to the ROK (NagC/XylR) family.</text>
</comment>
<dbReference type="Proteomes" id="UP000530928">
    <property type="component" value="Unassembled WGS sequence"/>
</dbReference>
<dbReference type="EMBL" id="JACDUR010000007">
    <property type="protein sequence ID" value="MBA2895505.1"/>
    <property type="molecule type" value="Genomic_DNA"/>
</dbReference>
<evidence type="ECO:0000313" key="3">
    <source>
        <dbReference type="Proteomes" id="UP000530928"/>
    </source>
</evidence>
<dbReference type="InterPro" id="IPR036390">
    <property type="entry name" value="WH_DNA-bd_sf"/>
</dbReference>
<dbReference type="Gene3D" id="1.10.10.10">
    <property type="entry name" value="Winged helix-like DNA-binding domain superfamily/Winged helix DNA-binding domain"/>
    <property type="match status" value="1"/>
</dbReference>
<dbReference type="SUPFAM" id="SSF53067">
    <property type="entry name" value="Actin-like ATPase domain"/>
    <property type="match status" value="1"/>
</dbReference>
<evidence type="ECO:0000256" key="1">
    <source>
        <dbReference type="ARBA" id="ARBA00006479"/>
    </source>
</evidence>
<dbReference type="InterPro" id="IPR000600">
    <property type="entry name" value="ROK"/>
</dbReference>
<proteinExistence type="inferred from homology"/>
<accession>A0A7W0CQX4</accession>
<sequence length="395" mass="41219">MTSSATAPLLRRLNAERALAVLREVGTIRLAELADASGLSRPTVDAVIEDLRRIGLIAETEDAPAGRRGRPARLVRLRAERGYVVGIDIGVHKCVVSVADLRGAVLATEVRQLGQELDRKARLDGVRRTVRAALKPAGVERSAVLAVCTATPGVVDPRTGVVLACDVLPDWKGLNLRTELGRSFGAPVLADNDANLAVVGERWRGVAAASQDVIYVLAGERLGAGIVSGGQVFRGHDGGAGEMAFLSLLEHTPGAEGIGALASHVGKEVVARLREHDAVRPGGAEGLTGDAALLMAAARDGDEEAQQVLEQILARIARAVGTLALLLNPELIVIGGGVAAAGEQIAEPIRRRLPQMTSLPPRLEVSSLGDRAVTVGALRTALDVVESSLLDNLNG</sequence>
<keyword evidence="2" id="KW-0808">Transferase</keyword>
<dbReference type="AlphaFoldDB" id="A0A7W0CQX4"/>
<evidence type="ECO:0000313" key="2">
    <source>
        <dbReference type="EMBL" id="MBA2895505.1"/>
    </source>
</evidence>
<comment type="caution">
    <text evidence="2">The sequence shown here is derived from an EMBL/GenBank/DDBJ whole genome shotgun (WGS) entry which is preliminary data.</text>
</comment>
<keyword evidence="3" id="KW-1185">Reference proteome</keyword>
<dbReference type="RefSeq" id="WP_181614246.1">
    <property type="nucleotide sequence ID" value="NZ_BAABAM010000009.1"/>
</dbReference>
<dbReference type="SUPFAM" id="SSF46785">
    <property type="entry name" value="Winged helix' DNA-binding domain"/>
    <property type="match status" value="1"/>
</dbReference>
<name>A0A7W0CQX4_9ACTN</name>
<keyword evidence="2" id="KW-0418">Kinase</keyword>
<dbReference type="Gene3D" id="3.30.420.40">
    <property type="match status" value="2"/>
</dbReference>
<dbReference type="PANTHER" id="PTHR18964">
    <property type="entry name" value="ROK (REPRESSOR, ORF, KINASE) FAMILY"/>
    <property type="match status" value="1"/>
</dbReference>
<protein>
    <submittedName>
        <fullName evidence="2">Putative NBD/HSP70 family sugar kinase</fullName>
    </submittedName>
</protein>
<dbReference type="Pfam" id="PF00480">
    <property type="entry name" value="ROK"/>
    <property type="match status" value="1"/>
</dbReference>
<dbReference type="GO" id="GO:0016301">
    <property type="term" value="F:kinase activity"/>
    <property type="evidence" value="ECO:0007669"/>
    <property type="project" value="UniProtKB-KW"/>
</dbReference>
<gene>
    <name evidence="2" type="ORF">HNR30_006891</name>
</gene>
<dbReference type="PANTHER" id="PTHR18964:SF149">
    <property type="entry name" value="BIFUNCTIONAL UDP-N-ACETYLGLUCOSAMINE 2-EPIMERASE_N-ACETYLMANNOSAMINE KINASE"/>
    <property type="match status" value="1"/>
</dbReference>
<reference evidence="2 3" key="1">
    <citation type="submission" date="2020-07" db="EMBL/GenBank/DDBJ databases">
        <title>Genomic Encyclopedia of Type Strains, Phase IV (KMG-IV): sequencing the most valuable type-strain genomes for metagenomic binning, comparative biology and taxonomic classification.</title>
        <authorList>
            <person name="Goeker M."/>
        </authorList>
    </citation>
    <scope>NUCLEOTIDE SEQUENCE [LARGE SCALE GENOMIC DNA]</scope>
    <source>
        <strain evidence="2 3">DSM 45533</strain>
    </source>
</reference>
<dbReference type="InterPro" id="IPR043129">
    <property type="entry name" value="ATPase_NBD"/>
</dbReference>
<organism evidence="2 3">
    <name type="scientific">Nonomuraea soli</name>
    <dbReference type="NCBI Taxonomy" id="1032476"/>
    <lineage>
        <taxon>Bacteria</taxon>
        <taxon>Bacillati</taxon>
        <taxon>Actinomycetota</taxon>
        <taxon>Actinomycetes</taxon>
        <taxon>Streptosporangiales</taxon>
        <taxon>Streptosporangiaceae</taxon>
        <taxon>Nonomuraea</taxon>
    </lineage>
</organism>